<feature type="compositionally biased region" description="Basic residues" evidence="1">
    <location>
        <begin position="9"/>
        <end position="36"/>
    </location>
</feature>
<organism evidence="2">
    <name type="scientific">viral metagenome</name>
    <dbReference type="NCBI Taxonomy" id="1070528"/>
    <lineage>
        <taxon>unclassified sequences</taxon>
        <taxon>metagenomes</taxon>
        <taxon>organismal metagenomes</taxon>
    </lineage>
</organism>
<evidence type="ECO:0000256" key="1">
    <source>
        <dbReference type="SAM" id="MobiDB-lite"/>
    </source>
</evidence>
<protein>
    <submittedName>
        <fullName evidence="2">Uncharacterized protein</fullName>
    </submittedName>
</protein>
<sequence>MYNIQAKTKMTHTKRHGKKMSSRRHRHRRGRGRRMMKGGYSGNNPFSPATFTSNGNGAAAFEPATVGTFNQQMQNSDSPAMAMSNGLDYRNINPAIMASSQSGAMQIQNGGSRKNQLQRGGVWNQMIGEAVAPLVLLGLQQYYGPRSKSNRGSKGNRTRRYRK</sequence>
<evidence type="ECO:0000313" key="2">
    <source>
        <dbReference type="EMBL" id="QHT23719.1"/>
    </source>
</evidence>
<dbReference type="AlphaFoldDB" id="A0A6C0E620"/>
<dbReference type="EMBL" id="MN739734">
    <property type="protein sequence ID" value="QHT23719.1"/>
    <property type="molecule type" value="Genomic_DNA"/>
</dbReference>
<proteinExistence type="predicted"/>
<accession>A0A6C0E620</accession>
<name>A0A6C0E620_9ZZZZ</name>
<reference evidence="2" key="1">
    <citation type="journal article" date="2020" name="Nature">
        <title>Giant virus diversity and host interactions through global metagenomics.</title>
        <authorList>
            <person name="Schulz F."/>
            <person name="Roux S."/>
            <person name="Paez-Espino D."/>
            <person name="Jungbluth S."/>
            <person name="Walsh D.A."/>
            <person name="Denef V.J."/>
            <person name="McMahon K.D."/>
            <person name="Konstantinidis K.T."/>
            <person name="Eloe-Fadrosh E.A."/>
            <person name="Kyrpides N.C."/>
            <person name="Woyke T."/>
        </authorList>
    </citation>
    <scope>NUCLEOTIDE SEQUENCE</scope>
    <source>
        <strain evidence="2">GVMAG-M-3300023179-116</strain>
    </source>
</reference>
<feature type="region of interest" description="Disordered" evidence="1">
    <location>
        <begin position="1"/>
        <end position="44"/>
    </location>
</feature>